<evidence type="ECO:0000313" key="2">
    <source>
        <dbReference type="Proteomes" id="UP001476247"/>
    </source>
</evidence>
<evidence type="ECO:0000313" key="1">
    <source>
        <dbReference type="EMBL" id="GAA5805617.1"/>
    </source>
</evidence>
<gene>
    <name evidence="1" type="ORF">HPULCUR_011138</name>
</gene>
<sequence length="136" mass="14755">MLSTHAAYKSHPNSKSTDVRIQMIVALERFGSCGNDASVGNLAKSAGICEGSVVNFTNRFMSAVADMSQHNVTWPSDIKSPQMKEGIKKLYGFPSCVGFVGEASFPLAFTPPRSVRNFYSRTGVYATSCLMVCDNK</sequence>
<proteinExistence type="predicted"/>
<protein>
    <recommendedName>
        <fullName evidence="3">Transposase</fullName>
    </recommendedName>
</protein>
<dbReference type="EMBL" id="BAABUJ010000048">
    <property type="protein sequence ID" value="GAA5805617.1"/>
    <property type="molecule type" value="Genomic_DNA"/>
</dbReference>
<dbReference type="Proteomes" id="UP001476247">
    <property type="component" value="Unassembled WGS sequence"/>
</dbReference>
<name>A0ABP9YF87_9FUNG</name>
<reference evidence="1 2" key="1">
    <citation type="submission" date="2024-04" db="EMBL/GenBank/DDBJ databases">
        <title>genome sequences of Mucor flavus KT1a and Helicostylum pulchrum KT1b strains isolation_sourced from the surface of a dry-aged beef.</title>
        <authorList>
            <person name="Toyotome T."/>
            <person name="Hosono M."/>
            <person name="Torimaru M."/>
            <person name="Fukuda K."/>
            <person name="Mikami N."/>
        </authorList>
    </citation>
    <scope>NUCLEOTIDE SEQUENCE [LARGE SCALE GENOMIC DNA]</scope>
    <source>
        <strain evidence="1 2">KT1b</strain>
    </source>
</reference>
<evidence type="ECO:0008006" key="3">
    <source>
        <dbReference type="Google" id="ProtNLM"/>
    </source>
</evidence>
<accession>A0ABP9YF87</accession>
<organism evidence="1 2">
    <name type="scientific">Helicostylum pulchrum</name>
    <dbReference type="NCBI Taxonomy" id="562976"/>
    <lineage>
        <taxon>Eukaryota</taxon>
        <taxon>Fungi</taxon>
        <taxon>Fungi incertae sedis</taxon>
        <taxon>Mucoromycota</taxon>
        <taxon>Mucoromycotina</taxon>
        <taxon>Mucoromycetes</taxon>
        <taxon>Mucorales</taxon>
        <taxon>Mucorineae</taxon>
        <taxon>Mucoraceae</taxon>
        <taxon>Helicostylum</taxon>
    </lineage>
</organism>
<keyword evidence="2" id="KW-1185">Reference proteome</keyword>
<comment type="caution">
    <text evidence="1">The sequence shown here is derived from an EMBL/GenBank/DDBJ whole genome shotgun (WGS) entry which is preliminary data.</text>
</comment>